<keyword evidence="1" id="KW-1133">Transmembrane helix</keyword>
<keyword evidence="1" id="KW-0812">Transmembrane</keyword>
<feature type="signal peptide" evidence="2">
    <location>
        <begin position="1"/>
        <end position="16"/>
    </location>
</feature>
<feature type="chain" id="PRO_5042007963" evidence="2">
    <location>
        <begin position="17"/>
        <end position="379"/>
    </location>
</feature>
<organism evidence="3 4">
    <name type="scientific">Mycena albidolilacea</name>
    <dbReference type="NCBI Taxonomy" id="1033008"/>
    <lineage>
        <taxon>Eukaryota</taxon>
        <taxon>Fungi</taxon>
        <taxon>Dikarya</taxon>
        <taxon>Basidiomycota</taxon>
        <taxon>Agaricomycotina</taxon>
        <taxon>Agaricomycetes</taxon>
        <taxon>Agaricomycetidae</taxon>
        <taxon>Agaricales</taxon>
        <taxon>Marasmiineae</taxon>
        <taxon>Mycenaceae</taxon>
        <taxon>Mycena</taxon>
    </lineage>
</organism>
<feature type="transmembrane region" description="Helical" evidence="1">
    <location>
        <begin position="291"/>
        <end position="316"/>
    </location>
</feature>
<dbReference type="AlphaFoldDB" id="A0AAD7A7H8"/>
<evidence type="ECO:0000313" key="4">
    <source>
        <dbReference type="Proteomes" id="UP001218218"/>
    </source>
</evidence>
<evidence type="ECO:0000256" key="1">
    <source>
        <dbReference type="SAM" id="Phobius"/>
    </source>
</evidence>
<proteinExistence type="predicted"/>
<feature type="transmembrane region" description="Helical" evidence="1">
    <location>
        <begin position="331"/>
        <end position="359"/>
    </location>
</feature>
<name>A0AAD7A7H8_9AGAR</name>
<keyword evidence="2" id="KW-0732">Signal</keyword>
<dbReference type="Proteomes" id="UP001218218">
    <property type="component" value="Unassembled WGS sequence"/>
</dbReference>
<keyword evidence="4" id="KW-1185">Reference proteome</keyword>
<evidence type="ECO:0000256" key="2">
    <source>
        <dbReference type="SAM" id="SignalP"/>
    </source>
</evidence>
<dbReference type="PANTHER" id="PTHR35043:SF7">
    <property type="entry name" value="TRANSCRIPTION FACTOR DOMAIN-CONTAINING PROTEIN"/>
    <property type="match status" value="1"/>
</dbReference>
<evidence type="ECO:0000313" key="3">
    <source>
        <dbReference type="EMBL" id="KAJ7351249.1"/>
    </source>
</evidence>
<accession>A0AAD7A7H8</accession>
<dbReference type="PANTHER" id="PTHR35043">
    <property type="entry name" value="TRANSCRIPTION FACTOR DOMAIN-CONTAINING PROTEIN"/>
    <property type="match status" value="1"/>
</dbReference>
<dbReference type="EMBL" id="JARIHO010000013">
    <property type="protein sequence ID" value="KAJ7351249.1"/>
    <property type="molecule type" value="Genomic_DNA"/>
</dbReference>
<reference evidence="3" key="1">
    <citation type="submission" date="2023-03" db="EMBL/GenBank/DDBJ databases">
        <title>Massive genome expansion in bonnet fungi (Mycena s.s.) driven by repeated elements and novel gene families across ecological guilds.</title>
        <authorList>
            <consortium name="Lawrence Berkeley National Laboratory"/>
            <person name="Harder C.B."/>
            <person name="Miyauchi S."/>
            <person name="Viragh M."/>
            <person name="Kuo A."/>
            <person name="Thoen E."/>
            <person name="Andreopoulos B."/>
            <person name="Lu D."/>
            <person name="Skrede I."/>
            <person name="Drula E."/>
            <person name="Henrissat B."/>
            <person name="Morin E."/>
            <person name="Kohler A."/>
            <person name="Barry K."/>
            <person name="LaButti K."/>
            <person name="Morin E."/>
            <person name="Salamov A."/>
            <person name="Lipzen A."/>
            <person name="Mereny Z."/>
            <person name="Hegedus B."/>
            <person name="Baldrian P."/>
            <person name="Stursova M."/>
            <person name="Weitz H."/>
            <person name="Taylor A."/>
            <person name="Grigoriev I.V."/>
            <person name="Nagy L.G."/>
            <person name="Martin F."/>
            <person name="Kauserud H."/>
        </authorList>
    </citation>
    <scope>NUCLEOTIDE SEQUENCE</scope>
    <source>
        <strain evidence="3">CBHHK002</strain>
    </source>
</reference>
<feature type="transmembrane region" description="Helical" evidence="1">
    <location>
        <begin position="254"/>
        <end position="279"/>
    </location>
</feature>
<keyword evidence="1" id="KW-0472">Membrane</keyword>
<comment type="caution">
    <text evidence="3">The sequence shown here is derived from an EMBL/GenBank/DDBJ whole genome shotgun (WGS) entry which is preliminary data.</text>
</comment>
<protein>
    <submittedName>
        <fullName evidence="3">Uncharacterized protein</fullName>
    </submittedName>
</protein>
<gene>
    <name evidence="3" type="ORF">DFH08DRAFT_992529</name>
</gene>
<sequence length="379" mass="41762">MLPLLILVHLLTRSSATTPVALPLASQSSADSRCDDIYNCRKLFDIVWGCLATIFAYTWVSVHPNVPPPDQSWLARFWRRLKMMLIGIIAPEIMSMAFENPRIFFCMGGFVSSARYHVVKVEQLEDADLGPEFLKTIQNVDTEDIRDKSKGDALSKGVTLAQGIWFTTQCLARVHQHLVITELEVATLGFARPIIIGPPKPLDAQPIKFIPMSRWNQFLYSLGGDAESGGEYNPLSSTSAPSFWSPVLDNNLQIGTMGITALAGSVFGAIHCAAWTIAFPTTADMWMWRSCSVVITAIPVVFFLAALAALLIGVMYDTPFKKTKLGNTIDYIAGIVFFGSFPIYILARLILIALSFAALRSLPPSALGDLNWSTYIPHI</sequence>